<reference evidence="1 4" key="1">
    <citation type="submission" date="2015-03" db="EMBL/GenBank/DDBJ databases">
        <authorList>
            <person name="Murphy D."/>
        </authorList>
    </citation>
    <scope>NUCLEOTIDE SEQUENCE [LARGE SCALE GENOMIC DNA]</scope>
    <source>
        <strain evidence="1 4">IP06005</strain>
    </source>
</reference>
<evidence type="ECO:0000313" key="4">
    <source>
        <dbReference type="Proteomes" id="UP000041595"/>
    </source>
</evidence>
<dbReference type="Proteomes" id="UP000041595">
    <property type="component" value="Unassembled WGS sequence"/>
</dbReference>
<protein>
    <submittedName>
        <fullName evidence="1">Phage tail completion protein</fullName>
    </submittedName>
</protein>
<keyword evidence="3" id="KW-1185">Reference proteome</keyword>
<evidence type="ECO:0000313" key="1">
    <source>
        <dbReference type="EMBL" id="CNL01407.1"/>
    </source>
</evidence>
<dbReference type="EMBL" id="CQEJ01000008">
    <property type="protein sequence ID" value="CNL01407.1"/>
    <property type="molecule type" value="Genomic_DNA"/>
</dbReference>
<dbReference type="RefSeq" id="WP_004702665.1">
    <property type="nucleotide sequence ID" value="NZ_CABHQE010000029.1"/>
</dbReference>
<sequence>MFVDSAQASQQHSPDEAVIEFAGRVERMAQEYHFGLRDQPSIHSKNVHYVRATIVGFQPARYCHCGNCFT</sequence>
<organism evidence="1 4">
    <name type="scientific">Yersinia aldovae</name>
    <dbReference type="NCBI Taxonomy" id="29483"/>
    <lineage>
        <taxon>Bacteria</taxon>
        <taxon>Pseudomonadati</taxon>
        <taxon>Pseudomonadota</taxon>
        <taxon>Gammaproteobacteria</taxon>
        <taxon>Enterobacterales</taxon>
        <taxon>Yersiniaceae</taxon>
        <taxon>Yersinia</taxon>
    </lineage>
</organism>
<dbReference type="EMBL" id="CQEH01000011">
    <property type="protein sequence ID" value="CNL23020.1"/>
    <property type="molecule type" value="Genomic_DNA"/>
</dbReference>
<accession>A0A0T9TTK8</accession>
<name>A0A0T9TTK8_YERAL</name>
<evidence type="ECO:0000313" key="3">
    <source>
        <dbReference type="Proteomes" id="UP000038647"/>
    </source>
</evidence>
<proteinExistence type="predicted"/>
<gene>
    <name evidence="1" type="ORF">ERS137965_01776</name>
    <name evidence="2" type="ORF">ERS137966_02628</name>
</gene>
<dbReference type="AlphaFoldDB" id="A0A0T9TTK8"/>
<dbReference type="Proteomes" id="UP000038647">
    <property type="component" value="Unassembled WGS sequence"/>
</dbReference>
<evidence type="ECO:0000313" key="2">
    <source>
        <dbReference type="EMBL" id="CNL23020.1"/>
    </source>
</evidence>
<reference evidence="2 3" key="2">
    <citation type="submission" date="2015-03" db="EMBL/GenBank/DDBJ databases">
        <authorList>
            <consortium name="Pathogen Informatics"/>
            <person name="Murphy D."/>
        </authorList>
    </citation>
    <scope>NUCLEOTIDE SEQUENCE [LARGE SCALE GENOMIC DNA]</scope>
    <source>
        <strain evidence="2 3">IP08791</strain>
    </source>
</reference>